<keyword evidence="9 14" id="KW-0067">ATP-binding</keyword>
<evidence type="ECO:0000313" key="17">
    <source>
        <dbReference type="Proteomes" id="UP001652740"/>
    </source>
</evidence>
<evidence type="ECO:0000256" key="4">
    <source>
        <dbReference type="ARBA" id="ARBA00013203"/>
    </source>
</evidence>
<dbReference type="EC" id="2.7.12.1" evidence="4"/>
<dbReference type="InterPro" id="IPR050940">
    <property type="entry name" value="Actin_reg-Ser/Thr_kinase"/>
</dbReference>
<dbReference type="Gene3D" id="3.30.200.20">
    <property type="entry name" value="Phosphorylase Kinase, domain 1"/>
    <property type="match status" value="1"/>
</dbReference>
<dbReference type="PROSITE" id="PS00109">
    <property type="entry name" value="PROTEIN_KINASE_TYR"/>
    <property type="match status" value="1"/>
</dbReference>
<evidence type="ECO:0000256" key="5">
    <source>
        <dbReference type="ARBA" id="ARBA00022527"/>
    </source>
</evidence>
<dbReference type="InterPro" id="IPR001245">
    <property type="entry name" value="Ser-Thr/Tyr_kinase_cat_dom"/>
</dbReference>
<feature type="region of interest" description="Disordered" evidence="15">
    <location>
        <begin position="731"/>
        <end position="754"/>
    </location>
</feature>
<evidence type="ECO:0000256" key="2">
    <source>
        <dbReference type="ARBA" id="ARBA00001946"/>
    </source>
</evidence>
<reference evidence="18" key="1">
    <citation type="submission" date="2025-08" db="UniProtKB">
        <authorList>
            <consortium name="RefSeq"/>
        </authorList>
    </citation>
    <scope>IDENTIFICATION</scope>
    <source>
        <tissue evidence="18">Whole larvae</tissue>
    </source>
</reference>
<evidence type="ECO:0000256" key="11">
    <source>
        <dbReference type="ARBA" id="ARBA00049003"/>
    </source>
</evidence>
<dbReference type="GeneID" id="113511819"/>
<evidence type="ECO:0000256" key="12">
    <source>
        <dbReference type="ARBA" id="ARBA00049308"/>
    </source>
</evidence>
<comment type="catalytic activity">
    <reaction evidence="12">
        <text>L-threonyl-[protein] + ATP = O-phospho-L-threonyl-[protein] + ADP + H(+)</text>
        <dbReference type="Rhea" id="RHEA:46608"/>
        <dbReference type="Rhea" id="RHEA-COMP:11060"/>
        <dbReference type="Rhea" id="RHEA-COMP:11605"/>
        <dbReference type="ChEBI" id="CHEBI:15378"/>
        <dbReference type="ChEBI" id="CHEBI:30013"/>
        <dbReference type="ChEBI" id="CHEBI:30616"/>
        <dbReference type="ChEBI" id="CHEBI:61977"/>
        <dbReference type="ChEBI" id="CHEBI:456216"/>
        <dbReference type="EC" id="2.7.12.1"/>
    </reaction>
</comment>
<keyword evidence="17" id="KW-1185">Reference proteome</keyword>
<comment type="cofactor">
    <cofactor evidence="1">
        <name>Mn(2+)</name>
        <dbReference type="ChEBI" id="CHEBI:29035"/>
    </cofactor>
</comment>
<sequence length="952" mass="104070">MQHDYLPDGTRSRFERRKPTKVLKIAESFTNLDETAKAGRYVRGPHSNVGRRYREENGARTRRGMCCDEECDKESSVSEDCERLGDRRVTGSSCTALRTAVAALYPFDDFVLEKIGTGFFSEVFKVTHKTSDKVMVLKMNQQRANRPNMLREVQLMNKLKHPNILGFMGVCVHEGQLHALTEYMEGGSLEQVILGRPPEPLPQSLRISLAADVAAGMKYLHSLGVFHRDLTAKNVLLRKHSEDNYTAVVADFGLAAKIPHPVNGYRLPSVGSPWWMSPECLRGRWYDHRSDIFSYGIILCQLIARVDADPDVLPRTDNFGLNYMAFVELCDETTVPDFLRLAFNCCIYEPKARPLFPEIVSKLAEVKEGLDDAAWGCHTPNNSYESEEADSSGPRSCPGLYAWRRPLRYKADGSPRPGHHDQLQHRRSLSELEWVSAGASGAAGGASAGGGGVGGVGGVGAHRSACALGGAGGSRAAPPPRLARLHRLAHIMLLRDAHAAPHPARRPLHTFRGVKKILEPHPHPHPNARAAGFSSCVELPSPLVRLREPELGLSDDEPRCASLPSSPGLSRRGSLERSEPPPPPPPAKPGDRFGLQRSGSSVELRRRGSCESGIFSVANEDFCPQHPGAECFYGAMCPCSLMGCNRCWWWQRDAASDRSLDDEFDEPSRSLDADSECERGRVRVCADCLLLYDRLLNARTPRAPRPPASAASAASSPFVLDDSALSTTTVSSLRSLDDLEETPPRDDGVAARREPEAAASPFLCGKLAAEAGEGEGREYHVLRRCCCAGRGACGAADAAAVDADALRRALRPSSVYTDSSEDVASLAGSDSLYCDDRVPRHVRSAQISKIVEYFERKGADFTCERTAKGHSRFKMSALGSKVEMLQFGKGKEGERSEKEYPVDVKHRGGAAGGGRLELVTDDGCGRKCLAQQRLMICEGAVKSKLPLFDKKS</sequence>
<dbReference type="InterPro" id="IPR008266">
    <property type="entry name" value="Tyr_kinase_AS"/>
</dbReference>
<dbReference type="InterPro" id="IPR000719">
    <property type="entry name" value="Prot_kinase_dom"/>
</dbReference>
<evidence type="ECO:0000256" key="9">
    <source>
        <dbReference type="ARBA" id="ARBA00022840"/>
    </source>
</evidence>
<comment type="catalytic activity">
    <reaction evidence="11">
        <text>L-seryl-[protein] + ATP = O-phospho-L-seryl-[protein] + ADP + H(+)</text>
        <dbReference type="Rhea" id="RHEA:17989"/>
        <dbReference type="Rhea" id="RHEA-COMP:9863"/>
        <dbReference type="Rhea" id="RHEA-COMP:11604"/>
        <dbReference type="ChEBI" id="CHEBI:15378"/>
        <dbReference type="ChEBI" id="CHEBI:29999"/>
        <dbReference type="ChEBI" id="CHEBI:30616"/>
        <dbReference type="ChEBI" id="CHEBI:83421"/>
        <dbReference type="ChEBI" id="CHEBI:456216"/>
        <dbReference type="EC" id="2.7.12.1"/>
    </reaction>
</comment>
<dbReference type="PROSITE" id="PS50011">
    <property type="entry name" value="PROTEIN_KINASE_DOM"/>
    <property type="match status" value="1"/>
</dbReference>
<dbReference type="SUPFAM" id="SSF56112">
    <property type="entry name" value="Protein kinase-like (PK-like)"/>
    <property type="match status" value="1"/>
</dbReference>
<evidence type="ECO:0000256" key="8">
    <source>
        <dbReference type="ARBA" id="ARBA00022777"/>
    </source>
</evidence>
<evidence type="ECO:0000259" key="16">
    <source>
        <dbReference type="PROSITE" id="PS50011"/>
    </source>
</evidence>
<feature type="region of interest" description="Disordered" evidence="15">
    <location>
        <begin position="550"/>
        <end position="601"/>
    </location>
</feature>
<dbReference type="PROSITE" id="PS00107">
    <property type="entry name" value="PROTEIN_KINASE_ATP"/>
    <property type="match status" value="1"/>
</dbReference>
<keyword evidence="10" id="KW-0464">Manganese</keyword>
<name>A0ABM3MIK7_GALME</name>
<comment type="catalytic activity">
    <reaction evidence="13">
        <text>L-tyrosyl-[protein] + ATP = O-phospho-L-tyrosyl-[protein] + ADP + H(+)</text>
        <dbReference type="Rhea" id="RHEA:10596"/>
        <dbReference type="Rhea" id="RHEA-COMP:10136"/>
        <dbReference type="Rhea" id="RHEA-COMP:20101"/>
        <dbReference type="ChEBI" id="CHEBI:15378"/>
        <dbReference type="ChEBI" id="CHEBI:30616"/>
        <dbReference type="ChEBI" id="CHEBI:46858"/>
        <dbReference type="ChEBI" id="CHEBI:61978"/>
        <dbReference type="ChEBI" id="CHEBI:456216"/>
        <dbReference type="EC" id="2.7.12.1"/>
    </reaction>
</comment>
<proteinExistence type="inferred from homology"/>
<dbReference type="InterPro" id="IPR011009">
    <property type="entry name" value="Kinase-like_dom_sf"/>
</dbReference>
<evidence type="ECO:0000256" key="14">
    <source>
        <dbReference type="PROSITE-ProRule" id="PRU10141"/>
    </source>
</evidence>
<evidence type="ECO:0000256" key="10">
    <source>
        <dbReference type="ARBA" id="ARBA00023211"/>
    </source>
</evidence>
<keyword evidence="5" id="KW-0723">Serine/threonine-protein kinase</keyword>
<evidence type="ECO:0000256" key="15">
    <source>
        <dbReference type="SAM" id="MobiDB-lite"/>
    </source>
</evidence>
<keyword evidence="8" id="KW-0418">Kinase</keyword>
<dbReference type="Gene3D" id="1.10.510.10">
    <property type="entry name" value="Transferase(Phosphotransferase) domain 1"/>
    <property type="match status" value="1"/>
</dbReference>
<comment type="cofactor">
    <cofactor evidence="2">
        <name>Mg(2+)</name>
        <dbReference type="ChEBI" id="CHEBI:18420"/>
    </cofactor>
</comment>
<dbReference type="Proteomes" id="UP001652740">
    <property type="component" value="Unplaced"/>
</dbReference>
<dbReference type="InterPro" id="IPR017441">
    <property type="entry name" value="Protein_kinase_ATP_BS"/>
</dbReference>
<organism evidence="17 18">
    <name type="scientific">Galleria mellonella</name>
    <name type="common">Greater wax moth</name>
    <dbReference type="NCBI Taxonomy" id="7137"/>
    <lineage>
        <taxon>Eukaryota</taxon>
        <taxon>Metazoa</taxon>
        <taxon>Ecdysozoa</taxon>
        <taxon>Arthropoda</taxon>
        <taxon>Hexapoda</taxon>
        <taxon>Insecta</taxon>
        <taxon>Pterygota</taxon>
        <taxon>Neoptera</taxon>
        <taxon>Endopterygota</taxon>
        <taxon>Lepidoptera</taxon>
        <taxon>Glossata</taxon>
        <taxon>Ditrysia</taxon>
        <taxon>Pyraloidea</taxon>
        <taxon>Pyralidae</taxon>
        <taxon>Galleriinae</taxon>
        <taxon>Galleria</taxon>
    </lineage>
</organism>
<evidence type="ECO:0000256" key="3">
    <source>
        <dbReference type="ARBA" id="ARBA00005843"/>
    </source>
</evidence>
<keyword evidence="6" id="KW-0808">Transferase</keyword>
<evidence type="ECO:0000256" key="6">
    <source>
        <dbReference type="ARBA" id="ARBA00022679"/>
    </source>
</evidence>
<dbReference type="RefSeq" id="XP_052751219.1">
    <property type="nucleotide sequence ID" value="XM_052895259.1"/>
</dbReference>
<evidence type="ECO:0000313" key="18">
    <source>
        <dbReference type="RefSeq" id="XP_052751219.1"/>
    </source>
</evidence>
<feature type="binding site" evidence="14">
    <location>
        <position position="138"/>
    </location>
    <ligand>
        <name>ATP</name>
        <dbReference type="ChEBI" id="CHEBI:30616"/>
    </ligand>
</feature>
<dbReference type="PANTHER" id="PTHR46485">
    <property type="entry name" value="LIM DOMAIN KINASE 1"/>
    <property type="match status" value="1"/>
</dbReference>
<gene>
    <name evidence="18" type="primary">LOC113511819</name>
</gene>
<accession>A0ABM3MIK7</accession>
<evidence type="ECO:0000256" key="7">
    <source>
        <dbReference type="ARBA" id="ARBA00022741"/>
    </source>
</evidence>
<evidence type="ECO:0000256" key="1">
    <source>
        <dbReference type="ARBA" id="ARBA00001936"/>
    </source>
</evidence>
<comment type="similarity">
    <text evidence="3">Belongs to the protein kinase superfamily. TKL Ser/Thr protein kinase family.</text>
</comment>
<feature type="compositionally biased region" description="Low complexity" evidence="15">
    <location>
        <begin position="562"/>
        <end position="572"/>
    </location>
</feature>
<dbReference type="Pfam" id="PF07714">
    <property type="entry name" value="PK_Tyr_Ser-Thr"/>
    <property type="match status" value="1"/>
</dbReference>
<feature type="domain" description="Protein kinase" evidence="16">
    <location>
        <begin position="109"/>
        <end position="370"/>
    </location>
</feature>
<protein>
    <recommendedName>
        <fullName evidence="4">dual-specificity kinase</fullName>
        <ecNumber evidence="4">2.7.12.1</ecNumber>
    </recommendedName>
</protein>
<feature type="compositionally biased region" description="Basic and acidic residues" evidence="15">
    <location>
        <begin position="742"/>
        <end position="754"/>
    </location>
</feature>
<dbReference type="PANTHER" id="PTHR46485:SF5">
    <property type="entry name" value="CENTER DIVIDER, ISOFORM A"/>
    <property type="match status" value="1"/>
</dbReference>
<evidence type="ECO:0000256" key="13">
    <source>
        <dbReference type="ARBA" id="ARBA00051680"/>
    </source>
</evidence>
<keyword evidence="7 14" id="KW-0547">Nucleotide-binding</keyword>